<keyword evidence="3" id="KW-0472">Membrane</keyword>
<gene>
    <name evidence="7" type="ORF">JN10_2232</name>
</gene>
<keyword evidence="5" id="KW-0732">Signal</keyword>
<feature type="region of interest" description="Disordered" evidence="4">
    <location>
        <begin position="43"/>
        <end position="109"/>
    </location>
</feature>
<feature type="domain" description="Bacterial surface antigen (D15)" evidence="6">
    <location>
        <begin position="410"/>
        <end position="709"/>
    </location>
</feature>
<keyword evidence="8" id="KW-1185">Reference proteome</keyword>
<feature type="chain" id="PRO_5021948983" evidence="5">
    <location>
        <begin position="24"/>
        <end position="709"/>
    </location>
</feature>
<dbReference type="STRING" id="476157.GCA_001663155_00907"/>
<evidence type="ECO:0000256" key="3">
    <source>
        <dbReference type="ARBA" id="ARBA00023136"/>
    </source>
</evidence>
<dbReference type="GO" id="GO:0019867">
    <property type="term" value="C:outer membrane"/>
    <property type="evidence" value="ECO:0007669"/>
    <property type="project" value="InterPro"/>
</dbReference>
<evidence type="ECO:0000259" key="6">
    <source>
        <dbReference type="Pfam" id="PF01103"/>
    </source>
</evidence>
<evidence type="ECO:0000256" key="2">
    <source>
        <dbReference type="ARBA" id="ARBA00022452"/>
    </source>
</evidence>
<dbReference type="InterPro" id="IPR000184">
    <property type="entry name" value="Bac_surfAg_D15"/>
</dbReference>
<organism evidence="7 8">
    <name type="scientific">Altererythrobacter ishigakiensis</name>
    <dbReference type="NCBI Taxonomy" id="476157"/>
    <lineage>
        <taxon>Bacteria</taxon>
        <taxon>Pseudomonadati</taxon>
        <taxon>Pseudomonadota</taxon>
        <taxon>Alphaproteobacteria</taxon>
        <taxon>Sphingomonadales</taxon>
        <taxon>Erythrobacteraceae</taxon>
        <taxon>Altererythrobacter</taxon>
    </lineage>
</organism>
<dbReference type="PANTHER" id="PTHR12815">
    <property type="entry name" value="SORTING AND ASSEMBLY MACHINERY SAMM50 PROTEIN FAMILY MEMBER"/>
    <property type="match status" value="1"/>
</dbReference>
<sequence length="709" mass="77195">MYLRSSFVLAAILLLAVSRPVFGQSEDAARELDDLIPDDAVSMPESWAVNGDPGVQGEGPEVAVDPPFGEDSLNPPDLDIDSSQPDSSQISEDDPFASIDDLPLPPTPELGSVRIDSRLELAFPVELMSLRDGTNFIGRFRALRDARDINPGLDNVALRAAHIRADRELLQDLLRADGYYDARVWRQFGEELNEDTEASDAQVVRFGILPGEPYRFGSIDLGRLQAAPDYRGLRETFGIVSGDPLRSDRIVEQREALATELLETGYPFSVIEDPELLIDHDRGEGDLTMPVEPGGKYSFGQVTSNMPDFLSAKHISGIARFEPGDIYQRSLETDLRRALLATGIVSSVTITPRPVSEPADGKPGELEMDVEIEKGRLRTIAGAVGYGTEDGLKLQASWEHRNLFPSEGALRLRGVVGTRELSAAIGFQKNNFRGRDHLLELDVYASDTKSEAVEARTVGIRASFGRISNILFQKEFSWQLGAGALFTDERNRVIGGIPRLRQEYLIGALFGRVAYDGSDSFLDPTRGFRASLAVTPEVSRDFGEFGRDELYTRIEADGSAYLPAATGVTLAARGKFATIVGAKPFRIAPSRRIYAGGGSSVRGYGYQAVGPRNDFGEPTGGASLVELSAEARIDTGFLDGALQVVPFFDLGTVSRQSTPDFRFVQYGAGVGIRYKTGFGPIRVDVGVPLNRNPLFDSPVAVYVSLGQAF</sequence>
<accession>A0A562UM84</accession>
<comment type="subcellular location">
    <subcellularLocation>
        <location evidence="1">Membrane</location>
    </subcellularLocation>
</comment>
<evidence type="ECO:0000256" key="1">
    <source>
        <dbReference type="ARBA" id="ARBA00004370"/>
    </source>
</evidence>
<dbReference type="RefSeq" id="WP_067597925.1">
    <property type="nucleotide sequence ID" value="NZ_VLLK01000002.1"/>
</dbReference>
<reference evidence="7 8" key="1">
    <citation type="submission" date="2019-07" db="EMBL/GenBank/DDBJ databases">
        <title>Genomic Encyclopedia of Archaeal and Bacterial Type Strains, Phase II (KMG-II): from individual species to whole genera.</title>
        <authorList>
            <person name="Goeker M."/>
        </authorList>
    </citation>
    <scope>NUCLEOTIDE SEQUENCE [LARGE SCALE GENOMIC DNA]</scope>
    <source>
        <strain evidence="7 8">ATCC BAA-2084</strain>
    </source>
</reference>
<feature type="compositionally biased region" description="Low complexity" evidence="4">
    <location>
        <begin position="75"/>
        <end position="90"/>
    </location>
</feature>
<evidence type="ECO:0000256" key="4">
    <source>
        <dbReference type="SAM" id="MobiDB-lite"/>
    </source>
</evidence>
<evidence type="ECO:0000256" key="5">
    <source>
        <dbReference type="SAM" id="SignalP"/>
    </source>
</evidence>
<dbReference type="Proteomes" id="UP000320547">
    <property type="component" value="Unassembled WGS sequence"/>
</dbReference>
<dbReference type="PANTHER" id="PTHR12815:SF42">
    <property type="entry name" value="BACTERIAL SURFACE ANTIGEN (D15) DOMAIN-CONTAINING PROTEIN"/>
    <property type="match status" value="1"/>
</dbReference>
<protein>
    <submittedName>
        <fullName evidence="7">Autotransporter secretion outer membrane protein TamA</fullName>
    </submittedName>
</protein>
<evidence type="ECO:0000313" key="8">
    <source>
        <dbReference type="Proteomes" id="UP000320547"/>
    </source>
</evidence>
<dbReference type="AlphaFoldDB" id="A0A562UM84"/>
<feature type="signal peptide" evidence="5">
    <location>
        <begin position="1"/>
        <end position="23"/>
    </location>
</feature>
<dbReference type="OrthoDB" id="9769707at2"/>
<dbReference type="InterPro" id="IPR039910">
    <property type="entry name" value="D15-like"/>
</dbReference>
<dbReference type="Gene3D" id="2.40.160.50">
    <property type="entry name" value="membrane protein fhac: a member of the omp85/tpsb transporter family"/>
    <property type="match status" value="1"/>
</dbReference>
<name>A0A562UM84_9SPHN</name>
<dbReference type="EMBL" id="VLLK01000002">
    <property type="protein sequence ID" value="TWJ06696.1"/>
    <property type="molecule type" value="Genomic_DNA"/>
</dbReference>
<evidence type="ECO:0000313" key="7">
    <source>
        <dbReference type="EMBL" id="TWJ06696.1"/>
    </source>
</evidence>
<dbReference type="Pfam" id="PF01103">
    <property type="entry name" value="Omp85"/>
    <property type="match status" value="1"/>
</dbReference>
<keyword evidence="2" id="KW-0812">Transmembrane</keyword>
<dbReference type="Gene3D" id="3.10.20.310">
    <property type="entry name" value="membrane protein fhac"/>
    <property type="match status" value="2"/>
</dbReference>
<proteinExistence type="predicted"/>
<keyword evidence="2" id="KW-1134">Transmembrane beta strand</keyword>
<comment type="caution">
    <text evidence="7">The sequence shown here is derived from an EMBL/GenBank/DDBJ whole genome shotgun (WGS) entry which is preliminary data.</text>
</comment>